<dbReference type="PROSITE" id="PS52012">
    <property type="entry name" value="CFEM"/>
    <property type="match status" value="1"/>
</dbReference>
<evidence type="ECO:0000313" key="8">
    <source>
        <dbReference type="EMBL" id="KAK0521901.1"/>
    </source>
</evidence>
<feature type="domain" description="CFEM" evidence="7">
    <location>
        <begin position="32"/>
        <end position="143"/>
    </location>
</feature>
<evidence type="ECO:0000256" key="4">
    <source>
        <dbReference type="ARBA" id="ARBA00023157"/>
    </source>
</evidence>
<evidence type="ECO:0000256" key="3">
    <source>
        <dbReference type="ARBA" id="ARBA00022729"/>
    </source>
</evidence>
<name>A0AAN6JN73_9BASI</name>
<dbReference type="InterPro" id="IPR008427">
    <property type="entry name" value="Extracellular_membr_CFEM_dom"/>
</dbReference>
<proteinExistence type="predicted"/>
<dbReference type="GO" id="GO:0005576">
    <property type="term" value="C:extracellular region"/>
    <property type="evidence" value="ECO:0007669"/>
    <property type="project" value="UniProtKB-SubCell"/>
</dbReference>
<keyword evidence="2" id="KW-0964">Secreted</keyword>
<feature type="signal peptide" evidence="6">
    <location>
        <begin position="1"/>
        <end position="19"/>
    </location>
</feature>
<organism evidence="8 9">
    <name type="scientific">Tilletia horrida</name>
    <dbReference type="NCBI Taxonomy" id="155126"/>
    <lineage>
        <taxon>Eukaryota</taxon>
        <taxon>Fungi</taxon>
        <taxon>Dikarya</taxon>
        <taxon>Basidiomycota</taxon>
        <taxon>Ustilaginomycotina</taxon>
        <taxon>Exobasidiomycetes</taxon>
        <taxon>Tilletiales</taxon>
        <taxon>Tilletiaceae</taxon>
        <taxon>Tilletia</taxon>
    </lineage>
</organism>
<feature type="region of interest" description="Disordered" evidence="5">
    <location>
        <begin position="136"/>
        <end position="159"/>
    </location>
</feature>
<keyword evidence="9" id="KW-1185">Reference proteome</keyword>
<feature type="chain" id="PRO_5042882601" description="CFEM domain-containing protein" evidence="6">
    <location>
        <begin position="20"/>
        <end position="197"/>
    </location>
</feature>
<dbReference type="EMBL" id="JAPDMQ010000630">
    <property type="protein sequence ID" value="KAK0521901.1"/>
    <property type="molecule type" value="Genomic_DNA"/>
</dbReference>
<dbReference type="Pfam" id="PF05730">
    <property type="entry name" value="CFEM"/>
    <property type="match status" value="1"/>
</dbReference>
<evidence type="ECO:0000256" key="1">
    <source>
        <dbReference type="ARBA" id="ARBA00004613"/>
    </source>
</evidence>
<evidence type="ECO:0000256" key="5">
    <source>
        <dbReference type="SAM" id="MobiDB-lite"/>
    </source>
</evidence>
<keyword evidence="3 6" id="KW-0732">Signal</keyword>
<gene>
    <name evidence="8" type="ORF">OC842_006632</name>
</gene>
<dbReference type="Proteomes" id="UP001176521">
    <property type="component" value="Unassembled WGS sequence"/>
</dbReference>
<accession>A0AAN6JN73</accession>
<evidence type="ECO:0000256" key="2">
    <source>
        <dbReference type="ARBA" id="ARBA00022525"/>
    </source>
</evidence>
<evidence type="ECO:0000256" key="6">
    <source>
        <dbReference type="SAM" id="SignalP"/>
    </source>
</evidence>
<feature type="compositionally biased region" description="Low complexity" evidence="5">
    <location>
        <begin position="146"/>
        <end position="159"/>
    </location>
</feature>
<dbReference type="SMART" id="SM00747">
    <property type="entry name" value="CFEM"/>
    <property type="match status" value="1"/>
</dbReference>
<sequence length="197" mass="18754">MFFFKHLVVLGSLAAAAHAQQADSATAPAPADAGSAAAAPAGVAALPANLTDASSSFGQCAIGCATQALNAAGCHDFTDFGCYCTNQPIIDGAISCVGSTCPDAYPVAVQAVKAICTANGQDMSKVNFPATVPKSGSGNASGAGTGTPTSSSSAPASPAPAAAPAKSAANAVFPQIPAATAAVVLVSAAAVFGAVLV</sequence>
<evidence type="ECO:0000259" key="7">
    <source>
        <dbReference type="PROSITE" id="PS52012"/>
    </source>
</evidence>
<comment type="caution">
    <text evidence="8">The sequence shown here is derived from an EMBL/GenBank/DDBJ whole genome shotgun (WGS) entry which is preliminary data.</text>
</comment>
<protein>
    <recommendedName>
        <fullName evidence="7">CFEM domain-containing protein</fullName>
    </recommendedName>
</protein>
<comment type="subcellular location">
    <subcellularLocation>
        <location evidence="1">Secreted</location>
    </subcellularLocation>
</comment>
<evidence type="ECO:0000313" key="9">
    <source>
        <dbReference type="Proteomes" id="UP001176521"/>
    </source>
</evidence>
<dbReference type="AlphaFoldDB" id="A0AAN6JN73"/>
<reference evidence="8" key="1">
    <citation type="journal article" date="2023" name="PhytoFront">
        <title>Draft Genome Resources of Seven Strains of Tilletia horrida, Causal Agent of Kernel Smut of Rice.</title>
        <authorList>
            <person name="Khanal S."/>
            <person name="Antony Babu S."/>
            <person name="Zhou X.G."/>
        </authorList>
    </citation>
    <scope>NUCLEOTIDE SEQUENCE</scope>
    <source>
        <strain evidence="8">TX3</strain>
    </source>
</reference>
<keyword evidence="4" id="KW-1015">Disulfide bond</keyword>